<dbReference type="EMBL" id="AP004691">
    <property type="protein sequence ID" value="BAC98592.1"/>
    <property type="molecule type" value="Genomic_DNA"/>
</dbReference>
<reference evidence="2" key="1">
    <citation type="submission" date="2002-01" db="EMBL/GenBank/DDBJ databases">
        <title>Oryza sativa nipponbare(GA3) genomic DNA, chromosome 8, PAC clone:P0453D01.</title>
        <authorList>
            <person name="Sasaki T."/>
            <person name="Matsumoto T."/>
            <person name="Yamamoto K."/>
        </authorList>
    </citation>
    <scope>NUCLEOTIDE SEQUENCE</scope>
</reference>
<feature type="region of interest" description="Disordered" evidence="1">
    <location>
        <begin position="63"/>
        <end position="101"/>
    </location>
</feature>
<protein>
    <submittedName>
        <fullName evidence="2">Uncharacterized protein</fullName>
    </submittedName>
</protein>
<evidence type="ECO:0000256" key="1">
    <source>
        <dbReference type="SAM" id="MobiDB-lite"/>
    </source>
</evidence>
<reference evidence="4" key="3">
    <citation type="journal article" date="2005" name="Nature">
        <title>The map-based sequence of the rice genome.</title>
        <authorList>
            <consortium name="International rice genome sequencing project (IRGSP)"/>
            <person name="Matsumoto T."/>
            <person name="Wu J."/>
            <person name="Kanamori H."/>
            <person name="Katayose Y."/>
            <person name="Fujisawa M."/>
            <person name="Namiki N."/>
            <person name="Mizuno H."/>
            <person name="Yamamoto K."/>
            <person name="Antonio B.A."/>
            <person name="Baba T."/>
            <person name="Sakata K."/>
            <person name="Nagamura Y."/>
            <person name="Aoki H."/>
            <person name="Arikawa K."/>
            <person name="Arita K."/>
            <person name="Bito T."/>
            <person name="Chiden Y."/>
            <person name="Fujitsuka N."/>
            <person name="Fukunaka R."/>
            <person name="Hamada M."/>
            <person name="Harada C."/>
            <person name="Hayashi A."/>
            <person name="Hijishita S."/>
            <person name="Honda M."/>
            <person name="Hosokawa S."/>
            <person name="Ichikawa Y."/>
            <person name="Idonuma A."/>
            <person name="Iijima M."/>
            <person name="Ikeda M."/>
            <person name="Ikeno M."/>
            <person name="Ito K."/>
            <person name="Ito S."/>
            <person name="Ito T."/>
            <person name="Ito Y."/>
            <person name="Ito Y."/>
            <person name="Iwabuchi A."/>
            <person name="Kamiya K."/>
            <person name="Karasawa W."/>
            <person name="Kurita K."/>
            <person name="Katagiri S."/>
            <person name="Kikuta A."/>
            <person name="Kobayashi H."/>
            <person name="Kobayashi N."/>
            <person name="Machita K."/>
            <person name="Maehara T."/>
            <person name="Masukawa M."/>
            <person name="Mizubayashi T."/>
            <person name="Mukai Y."/>
            <person name="Nagasaki H."/>
            <person name="Nagata Y."/>
            <person name="Naito S."/>
            <person name="Nakashima M."/>
            <person name="Nakama Y."/>
            <person name="Nakamichi Y."/>
            <person name="Nakamura M."/>
            <person name="Meguro A."/>
            <person name="Negishi M."/>
            <person name="Ohta I."/>
            <person name="Ohta T."/>
            <person name="Okamoto M."/>
            <person name="Ono N."/>
            <person name="Saji S."/>
            <person name="Sakaguchi M."/>
            <person name="Sakai K."/>
            <person name="Shibata M."/>
            <person name="Shimokawa T."/>
            <person name="Song J."/>
            <person name="Takazaki Y."/>
            <person name="Terasawa K."/>
            <person name="Tsugane M."/>
            <person name="Tsuji K."/>
            <person name="Ueda S."/>
            <person name="Waki K."/>
            <person name="Yamagata H."/>
            <person name="Yamamoto M."/>
            <person name="Yamamoto S."/>
            <person name="Yamane H."/>
            <person name="Yoshiki S."/>
            <person name="Yoshihara R."/>
            <person name="Yukawa K."/>
            <person name="Zhong H."/>
            <person name="Yano M."/>
            <person name="Yuan Q."/>
            <person name="Ouyang S."/>
            <person name="Liu J."/>
            <person name="Jones K.M."/>
            <person name="Gansberger K."/>
            <person name="Moffat K."/>
            <person name="Hill J."/>
            <person name="Bera J."/>
            <person name="Fadrosh D."/>
            <person name="Jin S."/>
            <person name="Johri S."/>
            <person name="Kim M."/>
            <person name="Overton L."/>
            <person name="Reardon M."/>
            <person name="Tsitrin T."/>
            <person name="Vuong H."/>
            <person name="Weaver B."/>
            <person name="Ciecko A."/>
            <person name="Tallon L."/>
            <person name="Jackson J."/>
            <person name="Pai G."/>
            <person name="Aken S.V."/>
            <person name="Utterback T."/>
            <person name="Reidmuller S."/>
            <person name="Feldblyum T."/>
            <person name="Hsiao J."/>
            <person name="Zismann V."/>
            <person name="Iobst S."/>
            <person name="de Vazeille A.R."/>
            <person name="Buell C.R."/>
            <person name="Ying K."/>
            <person name="Li Y."/>
            <person name="Lu T."/>
            <person name="Huang Y."/>
            <person name="Zhao Q."/>
            <person name="Feng Q."/>
            <person name="Zhang L."/>
            <person name="Zhu J."/>
            <person name="Weng Q."/>
            <person name="Mu J."/>
            <person name="Lu Y."/>
            <person name="Fan D."/>
            <person name="Liu Y."/>
            <person name="Guan J."/>
            <person name="Zhang Y."/>
            <person name="Yu S."/>
            <person name="Liu X."/>
            <person name="Zhang Y."/>
            <person name="Hong G."/>
            <person name="Han B."/>
            <person name="Choisne N."/>
            <person name="Demange N."/>
            <person name="Orjeda G."/>
            <person name="Samain S."/>
            <person name="Cattolico L."/>
            <person name="Pelletier E."/>
            <person name="Couloux A."/>
            <person name="Segurens B."/>
            <person name="Wincker P."/>
            <person name="D'Hont A."/>
            <person name="Scarpelli C."/>
            <person name="Weissenbach J."/>
            <person name="Salanoubat M."/>
            <person name="Quetier F."/>
            <person name="Yu Y."/>
            <person name="Kim H.R."/>
            <person name="Rambo T."/>
            <person name="Currie J."/>
            <person name="Collura K."/>
            <person name="Luo M."/>
            <person name="Yang T."/>
            <person name="Ammiraju J.S.S."/>
            <person name="Engler F."/>
            <person name="Soderlund C."/>
            <person name="Wing R.A."/>
            <person name="Palmer L.E."/>
            <person name="de la Bastide M."/>
            <person name="Spiegel L."/>
            <person name="Nascimento L."/>
            <person name="Zutavern T."/>
            <person name="O'Shaughnessy A."/>
            <person name="Dike S."/>
            <person name="Dedhia N."/>
            <person name="Preston R."/>
            <person name="Balija V."/>
            <person name="McCombie W.R."/>
            <person name="Chow T."/>
            <person name="Chen H."/>
            <person name="Chung M."/>
            <person name="Chen C."/>
            <person name="Shaw J."/>
            <person name="Wu H."/>
            <person name="Hsiao K."/>
            <person name="Chao Y."/>
            <person name="Chu M."/>
            <person name="Cheng C."/>
            <person name="Hour A."/>
            <person name="Lee P."/>
            <person name="Lin S."/>
            <person name="Lin Y."/>
            <person name="Liou J."/>
            <person name="Liu S."/>
            <person name="Hsing Y."/>
            <person name="Raghuvanshi S."/>
            <person name="Mohanty A."/>
            <person name="Bharti A.K."/>
            <person name="Gaur A."/>
            <person name="Gupta V."/>
            <person name="Kumar D."/>
            <person name="Ravi V."/>
            <person name="Vij S."/>
            <person name="Kapur A."/>
            <person name="Khurana P."/>
            <person name="Khurana P."/>
            <person name="Khurana J.P."/>
            <person name="Tyagi A.K."/>
            <person name="Gaikwad K."/>
            <person name="Singh A."/>
            <person name="Dalal V."/>
            <person name="Srivastava S."/>
            <person name="Dixit A."/>
            <person name="Pal A.K."/>
            <person name="Ghazi I.A."/>
            <person name="Yadav M."/>
            <person name="Pandit A."/>
            <person name="Bhargava A."/>
            <person name="Sureshbabu K."/>
            <person name="Batra K."/>
            <person name="Sharma T.R."/>
            <person name="Mohapatra T."/>
            <person name="Singh N.K."/>
            <person name="Messing J."/>
            <person name="Nelson A.B."/>
            <person name="Fuks G."/>
            <person name="Kavchok S."/>
            <person name="Keizer G."/>
            <person name="Linton E."/>
            <person name="Llaca V."/>
            <person name="Song R."/>
            <person name="Tanyolac B."/>
            <person name="Young S."/>
            <person name="Ho-Il K."/>
            <person name="Hahn J.H."/>
            <person name="Sangsakoo G."/>
            <person name="Vanavichit A."/>
            <person name="de Mattos Luiz.A.T."/>
            <person name="Zimmer P.D."/>
            <person name="Malone G."/>
            <person name="Dellagostin O."/>
            <person name="de Oliveira A.C."/>
            <person name="Bevan M."/>
            <person name="Bancroft I."/>
            <person name="Minx P."/>
            <person name="Cordum H."/>
            <person name="Wilson R."/>
            <person name="Cheng Z."/>
            <person name="Jin W."/>
            <person name="Jiang J."/>
            <person name="Leong S.A."/>
            <person name="Iwama H."/>
            <person name="Gojobori T."/>
            <person name="Itoh T."/>
            <person name="Niimura Y."/>
            <person name="Fujii Y."/>
            <person name="Habara T."/>
            <person name="Sakai H."/>
            <person name="Sato Y."/>
            <person name="Wilson G."/>
            <person name="Kumar K."/>
            <person name="McCouch S."/>
            <person name="Juretic N."/>
            <person name="Hoen D."/>
            <person name="Wright S."/>
            <person name="Bruskiewich R."/>
            <person name="Bureau T."/>
            <person name="Miyao A."/>
            <person name="Hirochika H."/>
            <person name="Nishikawa T."/>
            <person name="Kadowaki K."/>
            <person name="Sugiura M."/>
            <person name="Burr B."/>
            <person name="Sasaki T."/>
        </authorList>
    </citation>
    <scope>NUCLEOTIDE SEQUENCE [LARGE SCALE GENOMIC DNA]</scope>
    <source>
        <strain evidence="4">cv. Nipponbare</strain>
    </source>
</reference>
<sequence>MYPILLSLPSPSEAVAAAFPPATARLYRLSPLLHLASGQSLPSRPDLAPDLAEVAVASAASPPERIWRRGGTTTASTAGPPLTRARDEEKRRRIKEKEERASAAFVDAGRDRMPRSSGPFWLRALCPMDYLLQRPKSQVIVQLPGVALAWSGKRGMGTKNGLGAERSGPFPRKGRMNACIRGLNPTKYWTGGL</sequence>
<accession>Q6Z9Y3</accession>
<proteinExistence type="predicted"/>
<feature type="compositionally biased region" description="Basic and acidic residues" evidence="1">
    <location>
        <begin position="84"/>
        <end position="101"/>
    </location>
</feature>
<dbReference type="AlphaFoldDB" id="Q6Z9Y3"/>
<dbReference type="Proteomes" id="UP000000763">
    <property type="component" value="Chromosome 8"/>
</dbReference>
<dbReference type="EMBL" id="AP004636">
    <property type="protein sequence ID" value="BAC99593.1"/>
    <property type="molecule type" value="Genomic_DNA"/>
</dbReference>
<organism evidence="2 4">
    <name type="scientific">Oryza sativa subsp. japonica</name>
    <name type="common">Rice</name>
    <dbReference type="NCBI Taxonomy" id="39947"/>
    <lineage>
        <taxon>Eukaryota</taxon>
        <taxon>Viridiplantae</taxon>
        <taxon>Streptophyta</taxon>
        <taxon>Embryophyta</taxon>
        <taxon>Tracheophyta</taxon>
        <taxon>Spermatophyta</taxon>
        <taxon>Magnoliopsida</taxon>
        <taxon>Liliopsida</taxon>
        <taxon>Poales</taxon>
        <taxon>Poaceae</taxon>
        <taxon>BOP clade</taxon>
        <taxon>Oryzoideae</taxon>
        <taxon>Oryzeae</taxon>
        <taxon>Oryzinae</taxon>
        <taxon>Oryza</taxon>
        <taxon>Oryza sativa</taxon>
    </lineage>
</organism>
<reference evidence="4" key="4">
    <citation type="journal article" date="2008" name="Nucleic Acids Res.">
        <title>The rice annotation project database (RAP-DB): 2008 update.</title>
        <authorList>
            <consortium name="The rice annotation project (RAP)"/>
        </authorList>
    </citation>
    <scope>GENOME REANNOTATION</scope>
    <source>
        <strain evidence="4">cv. Nipponbare</strain>
    </source>
</reference>
<name>Q6Z9Y3_ORYSJ</name>
<evidence type="ECO:0000313" key="4">
    <source>
        <dbReference type="Proteomes" id="UP000000763"/>
    </source>
</evidence>
<reference evidence="3" key="2">
    <citation type="submission" date="2002-01" db="EMBL/GenBank/DDBJ databases">
        <title>Oryza sativa nipponbare(GA3) genomic DNA, chromosome 8, PAC clone:P0685B10.</title>
        <authorList>
            <person name="Sasaki T."/>
            <person name="Matsumoto T."/>
            <person name="Yamamoto K."/>
        </authorList>
    </citation>
    <scope>NUCLEOTIDE SEQUENCE</scope>
</reference>
<evidence type="ECO:0000313" key="2">
    <source>
        <dbReference type="EMBL" id="BAC98592.1"/>
    </source>
</evidence>
<evidence type="ECO:0000313" key="3">
    <source>
        <dbReference type="EMBL" id="BAC99593.1"/>
    </source>
</evidence>
<feature type="compositionally biased region" description="Low complexity" evidence="1">
    <location>
        <begin position="63"/>
        <end position="83"/>
    </location>
</feature>
<gene>
    <name evidence="2" type="ORF">P0453D01.1</name>
    <name evidence="3" type="ORF">P0685B10.42</name>
</gene>